<gene>
    <name evidence="5" type="ORF">L3X39_02610</name>
</gene>
<evidence type="ECO:0000256" key="2">
    <source>
        <dbReference type="ARBA" id="ARBA00022741"/>
    </source>
</evidence>
<comment type="caution">
    <text evidence="5">The sequence shown here is derived from an EMBL/GenBank/DDBJ whole genome shotgun (WGS) entry which is preliminary data.</text>
</comment>
<proteinExistence type="predicted"/>
<dbReference type="GO" id="GO:0005524">
    <property type="term" value="F:ATP binding"/>
    <property type="evidence" value="ECO:0007669"/>
    <property type="project" value="UniProtKB-KW"/>
</dbReference>
<evidence type="ECO:0000256" key="1">
    <source>
        <dbReference type="ARBA" id="ARBA00022448"/>
    </source>
</evidence>
<dbReference type="PROSITE" id="PS50893">
    <property type="entry name" value="ABC_TRANSPORTER_2"/>
    <property type="match status" value="1"/>
</dbReference>
<evidence type="ECO:0000256" key="3">
    <source>
        <dbReference type="ARBA" id="ARBA00022840"/>
    </source>
</evidence>
<accession>A0ABS9IFI7</accession>
<name>A0ABS9IFI7_9FLAO</name>
<keyword evidence="2" id="KW-0547">Nucleotide-binding</keyword>
<dbReference type="PROSITE" id="PS00211">
    <property type="entry name" value="ABC_TRANSPORTER_1"/>
    <property type="match status" value="1"/>
</dbReference>
<feature type="domain" description="ABC transporter" evidence="4">
    <location>
        <begin position="2"/>
        <end position="234"/>
    </location>
</feature>
<dbReference type="InterPro" id="IPR027417">
    <property type="entry name" value="P-loop_NTPase"/>
</dbReference>
<protein>
    <submittedName>
        <fullName evidence="5">ABC transporter ATP-binding protein</fullName>
    </submittedName>
</protein>
<dbReference type="InterPro" id="IPR003593">
    <property type="entry name" value="AAA+_ATPase"/>
</dbReference>
<dbReference type="Pfam" id="PF00005">
    <property type="entry name" value="ABC_tran"/>
    <property type="match status" value="1"/>
</dbReference>
<dbReference type="Gene3D" id="3.40.50.300">
    <property type="entry name" value="P-loop containing nucleotide triphosphate hydrolases"/>
    <property type="match status" value="1"/>
</dbReference>
<sequence length="306" mass="34944">MLKVENLTFSYIKTDVLKDVSFKADIGENLAIIGESGSGKSTLLKLLYGEFDLNAGSIFWKETEVQGPKFNLVVGYDFIKYVAQEFDLMPFITVEENIGKFLSRFYPEEKHRRTQELLEVVELTDFAKTKVKTLSGGQKQRVALARALAKQPEIILLDEPFSHIDNFKKQSLRRSVFKYLKNKKITCIVATHDKEDVLGFADNMIVLNNHKILVNDSPENLFKNPKTPLIASFFGEFNEIEGSIIYAHQLKVVEKSKLKVKVIQSYFRGNYYLIEADLSGNKVFFEHHLKVENGASVFLSVETNKL</sequence>
<reference evidence="5 6" key="1">
    <citation type="submission" date="2022-01" db="EMBL/GenBank/DDBJ databases">
        <title>Draft genome sequence of Sabulilitoribacter multivorans KCTC 32326.</title>
        <authorList>
            <person name="Oh J.-S."/>
        </authorList>
    </citation>
    <scope>NUCLEOTIDE SEQUENCE [LARGE SCALE GENOMIC DNA]</scope>
    <source>
        <strain evidence="5 6">M-M16</strain>
    </source>
</reference>
<dbReference type="SMART" id="SM00382">
    <property type="entry name" value="AAA"/>
    <property type="match status" value="1"/>
</dbReference>
<dbReference type="EMBL" id="JAKKDV010000001">
    <property type="protein sequence ID" value="MCF7559514.1"/>
    <property type="molecule type" value="Genomic_DNA"/>
</dbReference>
<dbReference type="SUPFAM" id="SSF52540">
    <property type="entry name" value="P-loop containing nucleoside triphosphate hydrolases"/>
    <property type="match status" value="1"/>
</dbReference>
<keyword evidence="6" id="KW-1185">Reference proteome</keyword>
<evidence type="ECO:0000313" key="5">
    <source>
        <dbReference type="EMBL" id="MCF7559514.1"/>
    </source>
</evidence>
<dbReference type="InterPro" id="IPR050093">
    <property type="entry name" value="ABC_SmlMolc_Importer"/>
</dbReference>
<dbReference type="InterPro" id="IPR003439">
    <property type="entry name" value="ABC_transporter-like_ATP-bd"/>
</dbReference>
<keyword evidence="1" id="KW-0813">Transport</keyword>
<dbReference type="RefSeq" id="WP_237230038.1">
    <property type="nucleotide sequence ID" value="NZ_JAKKDV010000001.1"/>
</dbReference>
<dbReference type="PANTHER" id="PTHR42781">
    <property type="entry name" value="SPERMIDINE/PUTRESCINE IMPORT ATP-BINDING PROTEIN POTA"/>
    <property type="match status" value="1"/>
</dbReference>
<dbReference type="PANTHER" id="PTHR42781:SF4">
    <property type="entry name" value="SPERMIDINE_PUTRESCINE IMPORT ATP-BINDING PROTEIN POTA"/>
    <property type="match status" value="1"/>
</dbReference>
<dbReference type="InterPro" id="IPR017871">
    <property type="entry name" value="ABC_transporter-like_CS"/>
</dbReference>
<dbReference type="Proteomes" id="UP001200022">
    <property type="component" value="Unassembled WGS sequence"/>
</dbReference>
<evidence type="ECO:0000259" key="4">
    <source>
        <dbReference type="PROSITE" id="PS50893"/>
    </source>
</evidence>
<keyword evidence="3 5" id="KW-0067">ATP-binding</keyword>
<organism evidence="5 6">
    <name type="scientific">Flaviramulus multivorans</name>
    <dbReference type="NCBI Taxonomy" id="1304750"/>
    <lineage>
        <taxon>Bacteria</taxon>
        <taxon>Pseudomonadati</taxon>
        <taxon>Bacteroidota</taxon>
        <taxon>Flavobacteriia</taxon>
        <taxon>Flavobacteriales</taxon>
        <taxon>Flavobacteriaceae</taxon>
        <taxon>Flaviramulus</taxon>
    </lineage>
</organism>
<evidence type="ECO:0000313" key="6">
    <source>
        <dbReference type="Proteomes" id="UP001200022"/>
    </source>
</evidence>